<gene>
    <name evidence="9" type="ORF">ABXS05_33815</name>
</gene>
<evidence type="ECO:0000313" key="10">
    <source>
        <dbReference type="Proteomes" id="UP001555786"/>
    </source>
</evidence>
<keyword evidence="4 6" id="KW-1133">Transmembrane helix</keyword>
<dbReference type="InterPro" id="IPR050835">
    <property type="entry name" value="ABC_transporter_sub-D"/>
</dbReference>
<dbReference type="Pfam" id="PF06472">
    <property type="entry name" value="ABC_membrane_2"/>
    <property type="match status" value="1"/>
</dbReference>
<dbReference type="Gene3D" id="3.40.50.300">
    <property type="entry name" value="P-loop containing nucleotide triphosphate hydrolases"/>
    <property type="match status" value="1"/>
</dbReference>
<comment type="caution">
    <text evidence="9">The sequence shown here is derived from an EMBL/GenBank/DDBJ whole genome shotgun (WGS) entry which is preliminary data.</text>
</comment>
<keyword evidence="3 6" id="KW-0812">Transmembrane</keyword>
<dbReference type="Gene3D" id="1.20.1560.10">
    <property type="entry name" value="ABC transporter type 1, transmembrane domain"/>
    <property type="match status" value="1"/>
</dbReference>
<dbReference type="EMBL" id="JBFNQD010000030">
    <property type="protein sequence ID" value="MEW9310564.1"/>
    <property type="molecule type" value="Genomic_DNA"/>
</dbReference>
<comment type="subcellular location">
    <subcellularLocation>
        <location evidence="1">Cell membrane</location>
        <topology evidence="1">Multi-pass membrane protein</topology>
    </subcellularLocation>
</comment>
<keyword evidence="9" id="KW-0547">Nucleotide-binding</keyword>
<evidence type="ECO:0000256" key="2">
    <source>
        <dbReference type="ARBA" id="ARBA00022448"/>
    </source>
</evidence>
<evidence type="ECO:0000313" key="9">
    <source>
        <dbReference type="EMBL" id="MEW9310564.1"/>
    </source>
</evidence>
<organism evidence="9 10">
    <name type="scientific">Labrys neptuniae</name>
    <dbReference type="NCBI Taxonomy" id="376174"/>
    <lineage>
        <taxon>Bacteria</taxon>
        <taxon>Pseudomonadati</taxon>
        <taxon>Pseudomonadota</taxon>
        <taxon>Alphaproteobacteria</taxon>
        <taxon>Hyphomicrobiales</taxon>
        <taxon>Xanthobacteraceae</taxon>
        <taxon>Labrys</taxon>
    </lineage>
</organism>
<evidence type="ECO:0000256" key="1">
    <source>
        <dbReference type="ARBA" id="ARBA00004651"/>
    </source>
</evidence>
<dbReference type="SUPFAM" id="SSF90123">
    <property type="entry name" value="ABC transporter transmembrane region"/>
    <property type="match status" value="1"/>
</dbReference>
<dbReference type="InterPro" id="IPR027417">
    <property type="entry name" value="P-loop_NTPase"/>
</dbReference>
<evidence type="ECO:0000256" key="6">
    <source>
        <dbReference type="SAM" id="Phobius"/>
    </source>
</evidence>
<dbReference type="InterPro" id="IPR003439">
    <property type="entry name" value="ABC_transporter-like_ATP-bd"/>
</dbReference>
<sequence>MAVATGEAALKPVDDAQAALMPELGVMLRAFWVSPIRTNFAALTFAIVMVIALTAYGQIKLNEWNQPFYDALARKDWQEFINQLFRFAQIAIALLVMNVAQAWLNQSIKIKLREGLVHDLVEQWLNPGRAFRLSTRPIGINPDQRMHEDARHLTELSTDLGIGLLQASVLLFSFVGVLWALSSGFVFHLGTANLTVPGYLVWAAVFYAGSASMLSYLVGRPLVGLNAERYSREADLRYGLMRVSEHIDAITLANGEPDEKRRITIDLAKVLAAMRRLAWSQTRLTWITAGYGWTALVVPVGVAAPAYFSGSLSFGGLMVTVGAFNQVQSSLRWFVDNFSVIADWRATLLRVSTFRRAAAQDDTEREGVDRIQLAEGEPGHYRLDRLCVFVPDGSTQLREESATIEAGEKVAIIGERRSGKTLLFRALAGLWSWGSGRIVRPKGEVIMYIPRTPYLPPGNLREALAYPVAAQSFETRSYETALDRVGLKGLAIALDEPGRWDRQLNEDEQQALAFARLILHRPAWIVMDEVLDSATGETHRRFLQILHEDLKQSSVIHIGRSEGHDHLFARVLHLVPTRRTAERPGERHTAQP</sequence>
<accession>A0ABV3PZ70</accession>
<keyword evidence="10" id="KW-1185">Reference proteome</keyword>
<feature type="transmembrane region" description="Helical" evidence="6">
    <location>
        <begin position="84"/>
        <end position="104"/>
    </location>
</feature>
<evidence type="ECO:0000259" key="7">
    <source>
        <dbReference type="PROSITE" id="PS50893"/>
    </source>
</evidence>
<keyword evidence="9" id="KW-0067">ATP-binding</keyword>
<feature type="transmembrane region" description="Helical" evidence="6">
    <location>
        <begin position="160"/>
        <end position="187"/>
    </location>
</feature>
<dbReference type="SUPFAM" id="SSF52540">
    <property type="entry name" value="P-loop containing nucleoside triphosphate hydrolases"/>
    <property type="match status" value="1"/>
</dbReference>
<feature type="transmembrane region" description="Helical" evidence="6">
    <location>
        <begin position="284"/>
        <end position="308"/>
    </location>
</feature>
<dbReference type="Proteomes" id="UP001555786">
    <property type="component" value="Unassembled WGS sequence"/>
</dbReference>
<dbReference type="RefSeq" id="WP_367626945.1">
    <property type="nucleotide sequence ID" value="NZ_JBFNQD010000030.1"/>
</dbReference>
<feature type="domain" description="ABC transmembrane type-1" evidence="8">
    <location>
        <begin position="90"/>
        <end position="343"/>
    </location>
</feature>
<name>A0ABV3PZ70_9HYPH</name>
<evidence type="ECO:0000256" key="3">
    <source>
        <dbReference type="ARBA" id="ARBA00022692"/>
    </source>
</evidence>
<dbReference type="PROSITE" id="PS50893">
    <property type="entry name" value="ABC_TRANSPORTER_2"/>
    <property type="match status" value="1"/>
</dbReference>
<reference evidence="9 10" key="1">
    <citation type="submission" date="2024-07" db="EMBL/GenBank/DDBJ databases">
        <title>Description of Labrys sedimenti sp. nov., isolated from a diclofenac-degrading enrichment culture.</title>
        <authorList>
            <person name="Tancsics A."/>
            <person name="Csepanyi A."/>
        </authorList>
    </citation>
    <scope>NUCLEOTIDE SEQUENCE [LARGE SCALE GENOMIC DNA]</scope>
    <source>
        <strain evidence="9 10">LMG 23578</strain>
    </source>
</reference>
<evidence type="ECO:0000256" key="5">
    <source>
        <dbReference type="ARBA" id="ARBA00023136"/>
    </source>
</evidence>
<protein>
    <submittedName>
        <fullName evidence="9">ABC transporter ATP-binding protein/permease</fullName>
    </submittedName>
</protein>
<evidence type="ECO:0000259" key="8">
    <source>
        <dbReference type="PROSITE" id="PS50929"/>
    </source>
</evidence>
<dbReference type="PANTHER" id="PTHR11384:SF59">
    <property type="entry name" value="LYSOSOMAL COBALAMIN TRANSPORTER ABCD4"/>
    <property type="match status" value="1"/>
</dbReference>
<feature type="domain" description="ABC transporter" evidence="7">
    <location>
        <begin position="381"/>
        <end position="592"/>
    </location>
</feature>
<dbReference type="GO" id="GO:0005524">
    <property type="term" value="F:ATP binding"/>
    <property type="evidence" value="ECO:0007669"/>
    <property type="project" value="UniProtKB-KW"/>
</dbReference>
<dbReference type="Pfam" id="PF00005">
    <property type="entry name" value="ABC_tran"/>
    <property type="match status" value="1"/>
</dbReference>
<dbReference type="InterPro" id="IPR011527">
    <property type="entry name" value="ABC1_TM_dom"/>
</dbReference>
<keyword evidence="5 6" id="KW-0472">Membrane</keyword>
<dbReference type="CDD" id="cd03223">
    <property type="entry name" value="ABCD_peroxisomal_ALDP"/>
    <property type="match status" value="1"/>
</dbReference>
<dbReference type="PANTHER" id="PTHR11384">
    <property type="entry name" value="ATP-BINDING CASSETTE, SUB-FAMILY D MEMBER"/>
    <property type="match status" value="1"/>
</dbReference>
<feature type="transmembrane region" description="Helical" evidence="6">
    <location>
        <begin position="39"/>
        <end position="59"/>
    </location>
</feature>
<dbReference type="InterPro" id="IPR036640">
    <property type="entry name" value="ABC1_TM_sf"/>
</dbReference>
<evidence type="ECO:0000256" key="4">
    <source>
        <dbReference type="ARBA" id="ARBA00022989"/>
    </source>
</evidence>
<proteinExistence type="predicted"/>
<keyword evidence="2" id="KW-0813">Transport</keyword>
<dbReference type="PROSITE" id="PS50929">
    <property type="entry name" value="ABC_TM1F"/>
    <property type="match status" value="1"/>
</dbReference>
<feature type="transmembrane region" description="Helical" evidence="6">
    <location>
        <begin position="199"/>
        <end position="219"/>
    </location>
</feature>